<keyword evidence="1" id="KW-0812">Transmembrane</keyword>
<keyword evidence="3" id="KW-1185">Reference proteome</keyword>
<feature type="transmembrane region" description="Helical" evidence="1">
    <location>
        <begin position="12"/>
        <end position="32"/>
    </location>
</feature>
<proteinExistence type="predicted"/>
<dbReference type="AlphaFoldDB" id="T5LT33"/>
<evidence type="ECO:0000313" key="2">
    <source>
        <dbReference type="EMBL" id="EQM96960.1"/>
    </source>
</evidence>
<sequence length="126" mass="14358">MLKKIIASTSLLLYLLLPFFNIQMMNIFYPNFSRNNHTAFLGIFILFILNIVLTILVITLSIKTNILKSRMITVGIYLFIGFLLLVLIIGIPKSLQFFILTQLITSLFSFAFVFGVVISLTVLSKF</sequence>
<dbReference type="HOGENOM" id="CLU_1978394_0_0_9"/>
<protein>
    <submittedName>
        <fullName evidence="2">Uncharacterized protein</fullName>
    </submittedName>
</protein>
<feature type="transmembrane region" description="Helical" evidence="1">
    <location>
        <begin position="97"/>
        <end position="123"/>
    </location>
</feature>
<feature type="transmembrane region" description="Helical" evidence="1">
    <location>
        <begin position="38"/>
        <end position="60"/>
    </location>
</feature>
<reference evidence="2" key="1">
    <citation type="submission" date="2011-10" db="EMBL/GenBank/DDBJ databases">
        <title>The Genome Sequence of Granulicatella elegans ATCC 700633.</title>
        <authorList>
            <consortium name="The Broad Institute Genome Sequencing Platform"/>
            <consortium name="The Broad Institute Genome Sequencing Center for Infectious Disease"/>
            <person name="Earl A."/>
            <person name="Ward D."/>
            <person name="Feldgarden M."/>
            <person name="Gevers D."/>
            <person name="Sibley C.D."/>
            <person name="Field T.R."/>
            <person name="Grinwis M."/>
            <person name="Eshaghurshan C.S."/>
            <person name="Surette M.G."/>
            <person name="Young S.K."/>
            <person name="Zeng Q."/>
            <person name="Gargeya S."/>
            <person name="Fitzgerald M."/>
            <person name="Haas B."/>
            <person name="Abouelleil A."/>
            <person name="Alvarado L."/>
            <person name="Arachchi H.M."/>
            <person name="Berlin A."/>
            <person name="Brown A."/>
            <person name="Chapman S.B."/>
            <person name="Chen Z."/>
            <person name="Dunbar C."/>
            <person name="Freedman E."/>
            <person name="Gearin G."/>
            <person name="Goldberg J."/>
            <person name="Griggs A."/>
            <person name="Gujja S."/>
            <person name="Heiman D."/>
            <person name="Howarth C."/>
            <person name="Larson L."/>
            <person name="Lui A."/>
            <person name="MacDonald P.J.P."/>
            <person name="Montmayeur A."/>
            <person name="Murphy C."/>
            <person name="Neiman D."/>
            <person name="Pearson M."/>
            <person name="Priest M."/>
            <person name="Roberts A."/>
            <person name="Saif S."/>
            <person name="Shea T."/>
            <person name="Shenoy N."/>
            <person name="Sisk P."/>
            <person name="Stolte C."/>
            <person name="Sykes S."/>
            <person name="Wortman J."/>
            <person name="Nusbaum C."/>
            <person name="Birren B."/>
        </authorList>
    </citation>
    <scope>NUCLEOTIDE SEQUENCE [LARGE SCALE GENOMIC DNA]</scope>
    <source>
        <strain evidence="2">ATCC 700633</strain>
    </source>
</reference>
<keyword evidence="1" id="KW-1133">Transmembrane helix</keyword>
<gene>
    <name evidence="2" type="ORF">HMPREF0446_01711</name>
</gene>
<evidence type="ECO:0000313" key="3">
    <source>
        <dbReference type="Proteomes" id="UP000002939"/>
    </source>
</evidence>
<keyword evidence="1" id="KW-0472">Membrane</keyword>
<organism evidence="2 3">
    <name type="scientific">Granulicatella elegans ATCC 700633</name>
    <dbReference type="NCBI Taxonomy" id="626369"/>
    <lineage>
        <taxon>Bacteria</taxon>
        <taxon>Bacillati</taxon>
        <taxon>Bacillota</taxon>
        <taxon>Bacilli</taxon>
        <taxon>Lactobacillales</taxon>
        <taxon>Carnobacteriaceae</taxon>
        <taxon>Granulicatella</taxon>
    </lineage>
</organism>
<dbReference type="RefSeq" id="WP_020991265.1">
    <property type="nucleotide sequence ID" value="NZ_KI391971.1"/>
</dbReference>
<comment type="caution">
    <text evidence="2">The sequence shown here is derived from an EMBL/GenBank/DDBJ whole genome shotgun (WGS) entry which is preliminary data.</text>
</comment>
<evidence type="ECO:0000256" key="1">
    <source>
        <dbReference type="SAM" id="Phobius"/>
    </source>
</evidence>
<name>T5LT33_9LACT</name>
<accession>T5LT33</accession>
<dbReference type="EMBL" id="ACRF02000005">
    <property type="protein sequence ID" value="EQM96960.1"/>
    <property type="molecule type" value="Genomic_DNA"/>
</dbReference>
<feature type="transmembrane region" description="Helical" evidence="1">
    <location>
        <begin position="72"/>
        <end position="91"/>
    </location>
</feature>
<dbReference type="Proteomes" id="UP000002939">
    <property type="component" value="Unassembled WGS sequence"/>
</dbReference>